<dbReference type="PANTHER" id="PTHR47153">
    <property type="entry name" value="LACTATE UTILIZATION PROTEIN B"/>
    <property type="match status" value="1"/>
</dbReference>
<dbReference type="GO" id="GO:0046872">
    <property type="term" value="F:metal ion binding"/>
    <property type="evidence" value="ECO:0007669"/>
    <property type="project" value="UniProtKB-KW"/>
</dbReference>
<dbReference type="Gene3D" id="3.40.50.10420">
    <property type="entry name" value="NagB/RpiA/CoA transferase-like"/>
    <property type="match status" value="1"/>
</dbReference>
<evidence type="ECO:0000256" key="6">
    <source>
        <dbReference type="ARBA" id="ARBA00023004"/>
    </source>
</evidence>
<evidence type="ECO:0000256" key="3">
    <source>
        <dbReference type="ARBA" id="ARBA00022723"/>
    </source>
</evidence>
<feature type="domain" description="4Fe-4S ferredoxin-type" evidence="9">
    <location>
        <begin position="301"/>
        <end position="332"/>
    </location>
</feature>
<evidence type="ECO:0000256" key="7">
    <source>
        <dbReference type="ARBA" id="ARBA00023014"/>
    </source>
</evidence>
<evidence type="ECO:0000259" key="9">
    <source>
        <dbReference type="PROSITE" id="PS51379"/>
    </source>
</evidence>
<keyword evidence="11" id="KW-1185">Reference proteome</keyword>
<comment type="caution">
    <text evidence="10">The sequence shown here is derived from an EMBL/GenBank/DDBJ whole genome shotgun (WGS) entry which is preliminary data.</text>
</comment>
<keyword evidence="2" id="KW-0004">4Fe-4S</keyword>
<dbReference type="Gene3D" id="1.10.1060.10">
    <property type="entry name" value="Alpha-helical ferredoxin"/>
    <property type="match status" value="1"/>
</dbReference>
<dbReference type="InterPro" id="IPR024569">
    <property type="entry name" value="LutB_C"/>
</dbReference>
<organism evidence="10 11">
    <name type="scientific">Parahaliea maris</name>
    <dbReference type="NCBI Taxonomy" id="2716870"/>
    <lineage>
        <taxon>Bacteria</taxon>
        <taxon>Pseudomonadati</taxon>
        <taxon>Pseudomonadota</taxon>
        <taxon>Gammaproteobacteria</taxon>
        <taxon>Cellvibrionales</taxon>
        <taxon>Halieaceae</taxon>
        <taxon>Parahaliea</taxon>
    </lineage>
</organism>
<keyword evidence="4" id="KW-0677">Repeat</keyword>
<gene>
    <name evidence="10" type="ORF">FV139_18630</name>
</gene>
<evidence type="ECO:0000313" key="10">
    <source>
        <dbReference type="EMBL" id="TXS90273.1"/>
    </source>
</evidence>
<reference evidence="10 11" key="1">
    <citation type="submission" date="2019-08" db="EMBL/GenBank/DDBJ databases">
        <title>Parahaliea maris sp. nov., isolated from the surface seawater.</title>
        <authorList>
            <person name="Liu Y."/>
        </authorList>
    </citation>
    <scope>NUCLEOTIDE SEQUENCE [LARGE SCALE GENOMIC DNA]</scope>
    <source>
        <strain evidence="10 11">HSLHS9</strain>
    </source>
</reference>
<dbReference type="Pfam" id="PF11870">
    <property type="entry name" value="LutB_C"/>
    <property type="match status" value="1"/>
</dbReference>
<dbReference type="SUPFAM" id="SSF100950">
    <property type="entry name" value="NagB/RpiA/CoA transferase-like"/>
    <property type="match status" value="1"/>
</dbReference>
<evidence type="ECO:0000256" key="4">
    <source>
        <dbReference type="ARBA" id="ARBA00022737"/>
    </source>
</evidence>
<dbReference type="InterPro" id="IPR037171">
    <property type="entry name" value="NagB/RpiA_transferase-like"/>
</dbReference>
<dbReference type="PROSITE" id="PS51379">
    <property type="entry name" value="4FE4S_FER_2"/>
    <property type="match status" value="1"/>
</dbReference>
<dbReference type="Pfam" id="PF13183">
    <property type="entry name" value="Fer4_8"/>
    <property type="match status" value="1"/>
</dbReference>
<dbReference type="InterPro" id="IPR024185">
    <property type="entry name" value="FTHF_cligase-like_sf"/>
</dbReference>
<dbReference type="InterPro" id="IPR009051">
    <property type="entry name" value="Helical_ferredxn"/>
</dbReference>
<keyword evidence="5" id="KW-0249">Electron transport</keyword>
<dbReference type="PANTHER" id="PTHR47153:SF2">
    <property type="entry name" value="LACTATE UTILIZATION PROTEIN B"/>
    <property type="match status" value="1"/>
</dbReference>
<dbReference type="GO" id="GO:0006089">
    <property type="term" value="P:lactate metabolic process"/>
    <property type="evidence" value="ECO:0007669"/>
    <property type="project" value="InterPro"/>
</dbReference>
<dbReference type="Proteomes" id="UP000321039">
    <property type="component" value="Unassembled WGS sequence"/>
</dbReference>
<dbReference type="RefSeq" id="WP_148069988.1">
    <property type="nucleotide sequence ID" value="NZ_VRZA01000008.1"/>
</dbReference>
<evidence type="ECO:0000256" key="8">
    <source>
        <dbReference type="SAM" id="MobiDB-lite"/>
    </source>
</evidence>
<evidence type="ECO:0000256" key="5">
    <source>
        <dbReference type="ARBA" id="ARBA00022982"/>
    </source>
</evidence>
<evidence type="ECO:0000313" key="11">
    <source>
        <dbReference type="Proteomes" id="UP000321039"/>
    </source>
</evidence>
<accession>A0A5C8ZP57</accession>
<keyword evidence="7" id="KW-0411">Iron-sulfur</keyword>
<dbReference type="GO" id="GO:0051539">
    <property type="term" value="F:4 iron, 4 sulfur cluster binding"/>
    <property type="evidence" value="ECO:0007669"/>
    <property type="project" value="UniProtKB-KW"/>
</dbReference>
<evidence type="ECO:0000256" key="1">
    <source>
        <dbReference type="ARBA" id="ARBA00022448"/>
    </source>
</evidence>
<dbReference type="InterPro" id="IPR017896">
    <property type="entry name" value="4Fe4S_Fe-S-bd"/>
</dbReference>
<dbReference type="InterPro" id="IPR017900">
    <property type="entry name" value="4Fe4S_Fe_S_CS"/>
</dbReference>
<dbReference type="InterPro" id="IPR003741">
    <property type="entry name" value="LUD_dom"/>
</dbReference>
<dbReference type="EMBL" id="VRZA01000008">
    <property type="protein sequence ID" value="TXS90273.1"/>
    <property type="molecule type" value="Genomic_DNA"/>
</dbReference>
<dbReference type="NCBIfam" id="TIGR00273">
    <property type="entry name" value="LutB/LldF family L-lactate oxidation iron-sulfur protein"/>
    <property type="match status" value="1"/>
</dbReference>
<proteinExistence type="predicted"/>
<dbReference type="SUPFAM" id="SSF46548">
    <property type="entry name" value="alpha-helical ferredoxin"/>
    <property type="match status" value="1"/>
</dbReference>
<dbReference type="AlphaFoldDB" id="A0A5C8ZP57"/>
<keyword evidence="3" id="KW-0479">Metal-binding</keyword>
<dbReference type="PROSITE" id="PS00198">
    <property type="entry name" value="4FE4S_FER_1"/>
    <property type="match status" value="1"/>
</dbReference>
<dbReference type="InterPro" id="IPR004452">
    <property type="entry name" value="LutB/LldF"/>
</dbReference>
<protein>
    <submittedName>
        <fullName evidence="10">Iron-sulfur cluster-binding protein</fullName>
    </submittedName>
</protein>
<sequence length="477" mass="52111">MSGPQTFIARAGAALDDPQLQSALARARSGFVDKRASAIAAEPDFDLMRDQAREVRQRSLSNLAACLEEFEQQVTAAGGQVHWAESTEDLRRIVIDICLRAGAQTVTKGKSMVGEEAALNQALEQAGLTPWETDLGEYIIQLAHEPPSHIVAPALHKTRSQIADLFRNAHALGERDLGEVSALVDEARAVIRERFLSADVGITGANLLIAETGTAALVTNEGNGDLTARLPRTHIVTTSFDRVVPGWEDASKILRVLSRSATGQPITAYTSFFSGPRAQGEQDGPENFHVVLLDNHRTDLLASEFREMLHCIRCGACMNHCPVYQNVGGHAYDSVYPGPMGAVLSPLLRGYSQDDELPNASSFCGRCEEVCPVRIPLPGLMRKLRERETLEKKSSWLSRRLLAAFAVVARKPVLYRHLTSAGTRLLGAVGRRRGVLRTVPLASGWTRYRDLPAPQGASFQQRWAREEGTKAGDKHNA</sequence>
<dbReference type="Pfam" id="PF02589">
    <property type="entry name" value="LUD_dom"/>
    <property type="match status" value="1"/>
</dbReference>
<feature type="region of interest" description="Disordered" evidence="8">
    <location>
        <begin position="456"/>
        <end position="477"/>
    </location>
</feature>
<evidence type="ECO:0000256" key="2">
    <source>
        <dbReference type="ARBA" id="ARBA00022485"/>
    </source>
</evidence>
<keyword evidence="1" id="KW-0813">Transport</keyword>
<name>A0A5C8ZP57_9GAMM</name>
<feature type="compositionally biased region" description="Basic and acidic residues" evidence="8">
    <location>
        <begin position="463"/>
        <end position="477"/>
    </location>
</feature>
<keyword evidence="6" id="KW-0408">Iron</keyword>